<dbReference type="GO" id="GO:0006633">
    <property type="term" value="P:fatty acid biosynthetic process"/>
    <property type="evidence" value="ECO:0007669"/>
    <property type="project" value="TreeGrafter"/>
</dbReference>
<evidence type="ECO:0000256" key="4">
    <source>
        <dbReference type="ARBA" id="ARBA00022598"/>
    </source>
</evidence>
<keyword evidence="4 8" id="KW-0436">Ligase</keyword>
<evidence type="ECO:0000256" key="6">
    <source>
        <dbReference type="ARBA" id="ARBA00023098"/>
    </source>
</evidence>
<dbReference type="SMART" id="SM01294">
    <property type="entry name" value="PKS_PP_betabranch"/>
    <property type="match status" value="1"/>
</dbReference>
<dbReference type="Gene3D" id="3.30.300.30">
    <property type="match status" value="1"/>
</dbReference>
<dbReference type="OrthoDB" id="219272at2"/>
<evidence type="ECO:0000256" key="5">
    <source>
        <dbReference type="ARBA" id="ARBA00022832"/>
    </source>
</evidence>
<dbReference type="GO" id="GO:0005886">
    <property type="term" value="C:plasma membrane"/>
    <property type="evidence" value="ECO:0007669"/>
    <property type="project" value="TreeGrafter"/>
</dbReference>
<dbReference type="GO" id="GO:0031177">
    <property type="term" value="F:phosphopantetheine binding"/>
    <property type="evidence" value="ECO:0007669"/>
    <property type="project" value="InterPro"/>
</dbReference>
<dbReference type="InterPro" id="IPR000873">
    <property type="entry name" value="AMP-dep_synth/lig_dom"/>
</dbReference>
<dbReference type="InterPro" id="IPR040097">
    <property type="entry name" value="FAAL/FAAC"/>
</dbReference>
<dbReference type="EC" id="6.2.1.-" evidence="8"/>
<dbReference type="SUPFAM" id="SSF56801">
    <property type="entry name" value="Acetyl-CoA synthetase-like"/>
    <property type="match status" value="1"/>
</dbReference>
<comment type="similarity">
    <text evidence="1">Belongs to the ATP-dependent AMP-binding enzyme family.</text>
</comment>
<dbReference type="CDD" id="cd05931">
    <property type="entry name" value="FAAL"/>
    <property type="match status" value="1"/>
</dbReference>
<comment type="caution">
    <text evidence="8">The sequence shown here is derived from an EMBL/GenBank/DDBJ whole genome shotgun (WGS) entry which is preliminary data.</text>
</comment>
<dbReference type="PROSITE" id="PS00012">
    <property type="entry name" value="PHOSPHOPANTETHEINE"/>
    <property type="match status" value="1"/>
</dbReference>
<dbReference type="EMBL" id="SJPQ01000002">
    <property type="protein sequence ID" value="TWT89048.1"/>
    <property type="molecule type" value="Genomic_DNA"/>
</dbReference>
<evidence type="ECO:0000256" key="2">
    <source>
        <dbReference type="ARBA" id="ARBA00022450"/>
    </source>
</evidence>
<dbReference type="Gene3D" id="1.10.1200.10">
    <property type="entry name" value="ACP-like"/>
    <property type="match status" value="1"/>
</dbReference>
<dbReference type="PROSITE" id="PS00455">
    <property type="entry name" value="AMP_BINDING"/>
    <property type="match status" value="1"/>
</dbReference>
<dbReference type="PANTHER" id="PTHR22754:SF32">
    <property type="entry name" value="DISCO-INTERACTING PROTEIN 2"/>
    <property type="match status" value="1"/>
</dbReference>
<keyword evidence="2" id="KW-0596">Phosphopantetheine</keyword>
<protein>
    <submittedName>
        <fullName evidence="8">Long-chain-fatty-acid--AMP ligase FadD29</fullName>
        <ecNumber evidence="8">6.2.1.-</ecNumber>
    </submittedName>
</protein>
<dbReference type="Gene3D" id="3.40.50.12780">
    <property type="entry name" value="N-terminal domain of ligase-like"/>
    <property type="match status" value="1"/>
</dbReference>
<dbReference type="InterPro" id="IPR045851">
    <property type="entry name" value="AMP-bd_C_sf"/>
</dbReference>
<accession>A0A5C5ZPI2</accession>
<evidence type="ECO:0000259" key="7">
    <source>
        <dbReference type="PROSITE" id="PS50075"/>
    </source>
</evidence>
<reference evidence="8 9" key="1">
    <citation type="submission" date="2019-02" db="EMBL/GenBank/DDBJ databases">
        <title>Deep-cultivation of Planctomycetes and their phenomic and genomic characterization uncovers novel biology.</title>
        <authorList>
            <person name="Wiegand S."/>
            <person name="Jogler M."/>
            <person name="Boedeker C."/>
            <person name="Pinto D."/>
            <person name="Vollmers J."/>
            <person name="Rivas-Marin E."/>
            <person name="Kohn T."/>
            <person name="Peeters S.H."/>
            <person name="Heuer A."/>
            <person name="Rast P."/>
            <person name="Oberbeckmann S."/>
            <person name="Bunk B."/>
            <person name="Jeske O."/>
            <person name="Meyerdierks A."/>
            <person name="Storesund J.E."/>
            <person name="Kallscheuer N."/>
            <person name="Luecker S."/>
            <person name="Lage O.M."/>
            <person name="Pohl T."/>
            <person name="Merkel B.J."/>
            <person name="Hornburger P."/>
            <person name="Mueller R.-W."/>
            <person name="Bruemmer F."/>
            <person name="Labrenz M."/>
            <person name="Spormann A.M."/>
            <person name="Op Den Camp H."/>
            <person name="Overmann J."/>
            <person name="Amann R."/>
            <person name="Jetten M.S.M."/>
            <person name="Mascher T."/>
            <person name="Medema M.H."/>
            <person name="Devos D.P."/>
            <person name="Kaster A.-K."/>
            <person name="Ovreas L."/>
            <person name="Rohde M."/>
            <person name="Galperin M.Y."/>
            <person name="Jogler C."/>
        </authorList>
    </citation>
    <scope>NUCLEOTIDE SEQUENCE [LARGE SCALE GENOMIC DNA]</scope>
    <source>
        <strain evidence="8 9">Mal64</strain>
    </source>
</reference>
<dbReference type="SUPFAM" id="SSF47336">
    <property type="entry name" value="ACP-like"/>
    <property type="match status" value="1"/>
</dbReference>
<dbReference type="Pfam" id="PF00550">
    <property type="entry name" value="PP-binding"/>
    <property type="match status" value="1"/>
</dbReference>
<dbReference type="PROSITE" id="PS50075">
    <property type="entry name" value="CARRIER"/>
    <property type="match status" value="1"/>
</dbReference>
<dbReference type="SMART" id="SM00823">
    <property type="entry name" value="PKS_PP"/>
    <property type="match status" value="1"/>
</dbReference>
<sequence>MPDRDAAVSTDSLSYLSQDHATRDSATGFSTEGLGAAQTLVDVLRERAANEPNHMALEFLGDGHSAGEDDQAFTYGQLDRRARAIAAKLRLELEPGDRAMLVYPAGLDFVSAFVGCLYAGVVAVPATHPKPRRPMPRMSRIAEDSGAPVVLTTSRTFEAIDFDQQDEAVRALHWIETDSLGVASDEPLASTHEDFSPTFDDLAFLQYTSGSTSEPKGVMVSHGNLAANLWAIRRSFGIDEALADGAEPNAVFWLPAYHDMGLIGGVLTPLFVGGTSVLMSPAAFLQRPVRWLRAIQKYRATISGAPNFAYEYCVRRISADDRAGLDLGTLRLSFCGAEPVRADTLRDFADAFEPYGFNPRVFYPCYGLAEATLLAAGGEHDQNPTLLSVDRQALGENRVVAPRSEASQELVGCGSAPRHHRLLIVDPKTLRALPEGVVGEILVQGPSVARGYWRREETNDATFRARVPNEPGVWLRTGDLGFLHGGPSNDAALSGAPELFVTGRLKDVIILRGRNHYPQDIEQTAEDAHPAVLPGAAFLVDEETDPRLVVVCQVDRTCEKTEHPRVAREIRSAVVERHGIDPSAVVLIRMATLPITSSGKVQRSLCRERYLAGDLRDVYVMKIEASRPAKADVADMARADMARTAVAGASQLPDSAEAVETWLMAWLVERLDLSETEVYRDRPFAELGVDSVAAVELSAELEEAFGVELSPIVAWNHPTPASLAEYLVSGRHAQEADEPELTLEAASTTAGPDAAATGDAELDSLLAEMENLSPEEAAKLLSGEE</sequence>
<dbReference type="InterPro" id="IPR020806">
    <property type="entry name" value="PKS_PP-bd"/>
</dbReference>
<dbReference type="InterPro" id="IPR042099">
    <property type="entry name" value="ANL_N_sf"/>
</dbReference>
<evidence type="ECO:0000256" key="1">
    <source>
        <dbReference type="ARBA" id="ARBA00006432"/>
    </source>
</evidence>
<feature type="domain" description="Carrier" evidence="7">
    <location>
        <begin position="654"/>
        <end position="731"/>
    </location>
</feature>
<dbReference type="GO" id="GO:0070566">
    <property type="term" value="F:adenylyltransferase activity"/>
    <property type="evidence" value="ECO:0007669"/>
    <property type="project" value="TreeGrafter"/>
</dbReference>
<keyword evidence="6" id="KW-0443">Lipid metabolism</keyword>
<dbReference type="Pfam" id="PF23024">
    <property type="entry name" value="AMP-dom_DIP2-like"/>
    <property type="match status" value="1"/>
</dbReference>
<dbReference type="GO" id="GO:0071766">
    <property type="term" value="P:Actinobacterium-type cell wall biogenesis"/>
    <property type="evidence" value="ECO:0007669"/>
    <property type="project" value="UniProtKB-ARBA"/>
</dbReference>
<proteinExistence type="inferred from homology"/>
<dbReference type="InterPro" id="IPR006162">
    <property type="entry name" value="Ppantetheine_attach_site"/>
</dbReference>
<dbReference type="InterPro" id="IPR020845">
    <property type="entry name" value="AMP-binding_CS"/>
</dbReference>
<evidence type="ECO:0000313" key="8">
    <source>
        <dbReference type="EMBL" id="TWT89048.1"/>
    </source>
</evidence>
<keyword evidence="5" id="KW-0276">Fatty acid metabolism</keyword>
<organism evidence="8 9">
    <name type="scientific">Pseudobythopirellula maris</name>
    <dbReference type="NCBI Taxonomy" id="2527991"/>
    <lineage>
        <taxon>Bacteria</taxon>
        <taxon>Pseudomonadati</taxon>
        <taxon>Planctomycetota</taxon>
        <taxon>Planctomycetia</taxon>
        <taxon>Pirellulales</taxon>
        <taxon>Lacipirellulaceae</taxon>
        <taxon>Pseudobythopirellula</taxon>
    </lineage>
</organism>
<dbReference type="FunFam" id="3.40.50.12780:FF:000013">
    <property type="entry name" value="Long-chain-fatty-acid--AMP ligase FadD32"/>
    <property type="match status" value="1"/>
</dbReference>
<name>A0A5C5ZPI2_9BACT</name>
<dbReference type="InterPro" id="IPR036736">
    <property type="entry name" value="ACP-like_sf"/>
</dbReference>
<dbReference type="InterPro" id="IPR025110">
    <property type="entry name" value="AMP-bd_C"/>
</dbReference>
<dbReference type="PANTHER" id="PTHR22754">
    <property type="entry name" value="DISCO-INTERACTING PROTEIN 2 DIP2 -RELATED"/>
    <property type="match status" value="1"/>
</dbReference>
<gene>
    <name evidence="8" type="ORF">Mal64_25400</name>
</gene>
<evidence type="ECO:0000313" key="9">
    <source>
        <dbReference type="Proteomes" id="UP000315440"/>
    </source>
</evidence>
<dbReference type="GO" id="GO:0016874">
    <property type="term" value="F:ligase activity"/>
    <property type="evidence" value="ECO:0007669"/>
    <property type="project" value="UniProtKB-KW"/>
</dbReference>
<keyword evidence="3" id="KW-0597">Phosphoprotein</keyword>
<dbReference type="AlphaFoldDB" id="A0A5C5ZPI2"/>
<keyword evidence="9" id="KW-1185">Reference proteome</keyword>
<dbReference type="Proteomes" id="UP000315440">
    <property type="component" value="Unassembled WGS sequence"/>
</dbReference>
<dbReference type="InterPro" id="IPR009081">
    <property type="entry name" value="PP-bd_ACP"/>
</dbReference>
<evidence type="ECO:0000256" key="3">
    <source>
        <dbReference type="ARBA" id="ARBA00022553"/>
    </source>
</evidence>
<dbReference type="Pfam" id="PF00501">
    <property type="entry name" value="AMP-binding"/>
    <property type="match status" value="1"/>
</dbReference>